<dbReference type="InterPro" id="IPR051801">
    <property type="entry name" value="GH28_Enzymes"/>
</dbReference>
<dbReference type="InterPro" id="IPR006626">
    <property type="entry name" value="PbH1"/>
</dbReference>
<comment type="caution">
    <text evidence="5">The sequence shown here is derived from an EMBL/GenBank/DDBJ whole genome shotgun (WGS) entry which is preliminary data.</text>
</comment>
<name>A0ABT8RRQ7_9FLAO</name>
<proteinExistence type="inferred from homology"/>
<keyword evidence="3 4" id="KW-0326">Glycosidase</keyword>
<dbReference type="RefSeq" id="WP_304436236.1">
    <property type="nucleotide sequence ID" value="NZ_JAUKUC010000001.1"/>
</dbReference>
<dbReference type="InterPro" id="IPR012334">
    <property type="entry name" value="Pectin_lyas_fold"/>
</dbReference>
<evidence type="ECO:0000256" key="1">
    <source>
        <dbReference type="ARBA" id="ARBA00008834"/>
    </source>
</evidence>
<evidence type="ECO:0000313" key="5">
    <source>
        <dbReference type="EMBL" id="MDO1513313.1"/>
    </source>
</evidence>
<dbReference type="Pfam" id="PF00295">
    <property type="entry name" value="Glyco_hydro_28"/>
    <property type="match status" value="1"/>
</dbReference>
<dbReference type="InterPro" id="IPR011050">
    <property type="entry name" value="Pectin_lyase_fold/virulence"/>
</dbReference>
<protein>
    <submittedName>
        <fullName evidence="5">Glycoside hydrolase family 28 protein</fullName>
    </submittedName>
</protein>
<reference evidence="5" key="1">
    <citation type="journal article" date="2014" name="Int. J. Syst. Evol. Microbiol.">
        <title>Complete genome of a new Firmicutes species belonging to the dominant human colonic microbiota ('Ruminococcus bicirculans') reveals two chromosomes and a selective capacity to utilize plant glucans.</title>
        <authorList>
            <consortium name="NISC Comparative Sequencing Program"/>
            <person name="Wegmann U."/>
            <person name="Louis P."/>
            <person name="Goesmann A."/>
            <person name="Henrissat B."/>
            <person name="Duncan S.H."/>
            <person name="Flint H.J."/>
        </authorList>
    </citation>
    <scope>NUCLEOTIDE SEQUENCE</scope>
    <source>
        <strain evidence="5">CECT 8869</strain>
    </source>
</reference>
<comment type="similarity">
    <text evidence="1 4">Belongs to the glycosyl hydrolase 28 family.</text>
</comment>
<dbReference type="PROSITE" id="PS51257">
    <property type="entry name" value="PROKAR_LIPOPROTEIN"/>
    <property type="match status" value="1"/>
</dbReference>
<evidence type="ECO:0000256" key="3">
    <source>
        <dbReference type="ARBA" id="ARBA00023295"/>
    </source>
</evidence>
<evidence type="ECO:0000256" key="2">
    <source>
        <dbReference type="ARBA" id="ARBA00022801"/>
    </source>
</evidence>
<dbReference type="SUPFAM" id="SSF51126">
    <property type="entry name" value="Pectin lyase-like"/>
    <property type="match status" value="1"/>
</dbReference>
<dbReference type="InterPro" id="IPR000743">
    <property type="entry name" value="Glyco_hydro_28"/>
</dbReference>
<reference evidence="5" key="2">
    <citation type="submission" date="2023-06" db="EMBL/GenBank/DDBJ databases">
        <authorList>
            <person name="Lucena T."/>
            <person name="Sun Q."/>
        </authorList>
    </citation>
    <scope>NUCLEOTIDE SEQUENCE</scope>
    <source>
        <strain evidence="5">CECT 8869</strain>
    </source>
</reference>
<dbReference type="GO" id="GO:0016787">
    <property type="term" value="F:hydrolase activity"/>
    <property type="evidence" value="ECO:0007669"/>
    <property type="project" value="UniProtKB-KW"/>
</dbReference>
<evidence type="ECO:0000313" key="6">
    <source>
        <dbReference type="Proteomes" id="UP001168579"/>
    </source>
</evidence>
<gene>
    <name evidence="5" type="ORF">Q2T41_11660</name>
</gene>
<dbReference type="SMART" id="SM00710">
    <property type="entry name" value="PbH1"/>
    <property type="match status" value="4"/>
</dbReference>
<keyword evidence="2 4" id="KW-0378">Hydrolase</keyword>
<dbReference type="Gene3D" id="2.160.20.10">
    <property type="entry name" value="Single-stranded right-handed beta-helix, Pectin lyase-like"/>
    <property type="match status" value="1"/>
</dbReference>
<dbReference type="EMBL" id="JAUKUC010000001">
    <property type="protein sequence ID" value="MDO1513313.1"/>
    <property type="molecule type" value="Genomic_DNA"/>
</dbReference>
<keyword evidence="6" id="KW-1185">Reference proteome</keyword>
<dbReference type="PANTHER" id="PTHR31339">
    <property type="entry name" value="PECTIN LYASE-RELATED"/>
    <property type="match status" value="1"/>
</dbReference>
<evidence type="ECO:0000256" key="4">
    <source>
        <dbReference type="RuleBase" id="RU361169"/>
    </source>
</evidence>
<organism evidence="5 6">
    <name type="scientific">Maribacter confluentis</name>
    <dbReference type="NCBI Taxonomy" id="1656093"/>
    <lineage>
        <taxon>Bacteria</taxon>
        <taxon>Pseudomonadati</taxon>
        <taxon>Bacteroidota</taxon>
        <taxon>Flavobacteriia</taxon>
        <taxon>Flavobacteriales</taxon>
        <taxon>Flavobacteriaceae</taxon>
        <taxon>Maribacter</taxon>
    </lineage>
</organism>
<accession>A0ABT8RRQ7</accession>
<dbReference type="PANTHER" id="PTHR31339:SF9">
    <property type="entry name" value="PLASMIN AND FIBRONECTIN-BINDING PROTEIN A"/>
    <property type="match status" value="1"/>
</dbReference>
<sequence>MKIHSILLYITLLGLTFSCKEKNTEVKDSQNSQNSASSWVSKVGASPLTFNSKIYSVNAYGAVNDGSALTTEAIQKAIEECVKNGGGTVVFEPGIYLSGSIFIKEGVHFRIDKGVEIRGSQNIADYKEIDTRIAGVEMKWPAALINVSNENNVLIDGDGLVNGAGKVFWDYYWDLRKNDYEPRGLRWIVDYDAKRPRTFLISNAKNVFLKDLNIQKAGFWTVQVLYSEHITVDGLTIRNNIGGHGPSTDGIDIDSSRYILVQNCDIDCNDDNFCLKAGRDWDGLRVNRPTEYVVIRDCIARAGSGLVTLGSETSGSIRHVYASNIKGLGTKNGLNIKSATTRGGTVEDIYLENIQMDSVRTFMEVSMNWNPTYSYSKLPEEFDPEEIPVHWKKMLNKVEPESKGIPHFKNITLRNIQVKGAKKAINVKGLESSTVEQITLDNVHIEAETAGDIQYSKNWSLTNVSLNAEDGLPLTIENSPGVIFPASTYSSNK</sequence>
<dbReference type="Proteomes" id="UP001168579">
    <property type="component" value="Unassembled WGS sequence"/>
</dbReference>